<keyword evidence="2 5" id="KW-0645">Protease</keyword>
<dbReference type="InterPro" id="IPR004447">
    <property type="entry name" value="Peptidase_S41A"/>
</dbReference>
<comment type="similarity">
    <text evidence="1 5">Belongs to the peptidase S41A family.</text>
</comment>
<dbReference type="Proteomes" id="UP000175669">
    <property type="component" value="Unassembled WGS sequence"/>
</dbReference>
<dbReference type="Gene3D" id="2.30.42.10">
    <property type="match status" value="1"/>
</dbReference>
<dbReference type="Pfam" id="PF22694">
    <property type="entry name" value="CtpB_N-like"/>
    <property type="match status" value="1"/>
</dbReference>
<dbReference type="NCBIfam" id="TIGR00225">
    <property type="entry name" value="prc"/>
    <property type="match status" value="1"/>
</dbReference>
<evidence type="ECO:0000256" key="2">
    <source>
        <dbReference type="ARBA" id="ARBA00022670"/>
    </source>
</evidence>
<dbReference type="InterPro" id="IPR055210">
    <property type="entry name" value="CtpA/B_N"/>
</dbReference>
<dbReference type="STRING" id="1524254.PHACT_06940"/>
<dbReference type="SUPFAM" id="SSF52096">
    <property type="entry name" value="ClpP/crotonase"/>
    <property type="match status" value="1"/>
</dbReference>
<name>A0A1E8CKC1_9GAMM</name>
<dbReference type="SUPFAM" id="SSF50156">
    <property type="entry name" value="PDZ domain-like"/>
    <property type="match status" value="1"/>
</dbReference>
<evidence type="ECO:0000256" key="4">
    <source>
        <dbReference type="ARBA" id="ARBA00022825"/>
    </source>
</evidence>
<dbReference type="FunFam" id="3.90.226.10:FF:000029">
    <property type="entry name" value="Peptidase, S41 family"/>
    <property type="match status" value="1"/>
</dbReference>
<evidence type="ECO:0000259" key="7">
    <source>
        <dbReference type="PROSITE" id="PS50106"/>
    </source>
</evidence>
<dbReference type="GO" id="GO:0008236">
    <property type="term" value="F:serine-type peptidase activity"/>
    <property type="evidence" value="ECO:0007669"/>
    <property type="project" value="UniProtKB-KW"/>
</dbReference>
<sequence length="498" mass="53387">MLSSITAFVTGSTNHTIATAGRHHSVARVRGVCQRALLLAMFATGMGAAFSAAAQPVVEPEAGIIDLDASDAPPEVTGVDSTNNISSDSRVRPLPIEEVRLFAEALEAIRTAYVSDIDDRTLIDYAIRGMLAGLDPHSAYLSADDYDNLQESTEGEFGGLGIEVGEEDGYIKVITPVDDTPAARAGVMPGDLIVEINGRPVRDMLINDAVEMLRGEPGSDVDITLMRNTESEPIDVTLTREVISATSVRHRMLEPGFGYLRIAQFRTNTGRDVVDALNEMKESNGTLNGLVLDLRNNPGGILQSSVQVVDAFISSGQIVYTEGRFDDSDGNFFATSADPSDGVPLVVLINTGSASAAEIVAGALQDQGRAVIMGTRSFGKGSVQSVLPLNNERALKLTTSLYFTPSGRSIQAQGIEPDIVVDEALVTRQMPRRGIYSERDLEGHLPGADESEPGNNAPTPITSSEQIVVSDYQLNEALTLLKGWHIMESGRQRRQSEE</sequence>
<dbReference type="GO" id="GO:0006508">
    <property type="term" value="P:proteolysis"/>
    <property type="evidence" value="ECO:0007669"/>
    <property type="project" value="UniProtKB-KW"/>
</dbReference>
<evidence type="ECO:0000313" key="8">
    <source>
        <dbReference type="EMBL" id="OFE12910.1"/>
    </source>
</evidence>
<keyword evidence="4 5" id="KW-0720">Serine protease</keyword>
<comment type="caution">
    <text evidence="8">The sequence shown here is derived from an EMBL/GenBank/DDBJ whole genome shotgun (WGS) entry which is preliminary data.</text>
</comment>
<dbReference type="InterPro" id="IPR036034">
    <property type="entry name" value="PDZ_sf"/>
</dbReference>
<dbReference type="SMART" id="SM00245">
    <property type="entry name" value="TSPc"/>
    <property type="match status" value="1"/>
</dbReference>
<dbReference type="Gene3D" id="3.30.750.44">
    <property type="match status" value="1"/>
</dbReference>
<dbReference type="Gene3D" id="3.90.226.10">
    <property type="entry name" value="2-enoyl-CoA Hydratase, Chain A, domain 1"/>
    <property type="match status" value="1"/>
</dbReference>
<reference evidence="9" key="1">
    <citation type="submission" date="2016-07" db="EMBL/GenBank/DDBJ databases">
        <authorList>
            <person name="Florea S."/>
            <person name="Webb J.S."/>
            <person name="Jaromczyk J."/>
            <person name="Schardl C.L."/>
        </authorList>
    </citation>
    <scope>NUCLEOTIDE SEQUENCE [LARGE SCALE GENOMIC DNA]</scope>
    <source>
        <strain evidence="9">KCTC 42131</strain>
    </source>
</reference>
<dbReference type="GO" id="GO:0007165">
    <property type="term" value="P:signal transduction"/>
    <property type="evidence" value="ECO:0007669"/>
    <property type="project" value="TreeGrafter"/>
</dbReference>
<dbReference type="GO" id="GO:0004175">
    <property type="term" value="F:endopeptidase activity"/>
    <property type="evidence" value="ECO:0007669"/>
    <property type="project" value="TreeGrafter"/>
</dbReference>
<dbReference type="PANTHER" id="PTHR32060:SF30">
    <property type="entry name" value="CARBOXY-TERMINAL PROCESSING PROTEASE CTPA"/>
    <property type="match status" value="1"/>
</dbReference>
<accession>A0A1E8CKC1</accession>
<keyword evidence="3 5" id="KW-0378">Hydrolase</keyword>
<dbReference type="InterPro" id="IPR001478">
    <property type="entry name" value="PDZ"/>
</dbReference>
<keyword evidence="9" id="KW-1185">Reference proteome</keyword>
<gene>
    <name evidence="8" type="ORF">PHACT_06940</name>
</gene>
<feature type="domain" description="PDZ" evidence="7">
    <location>
        <begin position="146"/>
        <end position="214"/>
    </location>
</feature>
<dbReference type="AlphaFoldDB" id="A0A1E8CKC1"/>
<feature type="region of interest" description="Disordered" evidence="6">
    <location>
        <begin position="435"/>
        <end position="462"/>
    </location>
</feature>
<dbReference type="PANTHER" id="PTHR32060">
    <property type="entry name" value="TAIL-SPECIFIC PROTEASE"/>
    <property type="match status" value="1"/>
</dbReference>
<dbReference type="InterPro" id="IPR005151">
    <property type="entry name" value="Tail-specific_protease"/>
</dbReference>
<dbReference type="CDD" id="cd06782">
    <property type="entry name" value="cpPDZ_CPP-like"/>
    <property type="match status" value="1"/>
</dbReference>
<protein>
    <recommendedName>
        <fullName evidence="7">PDZ domain-containing protein</fullName>
    </recommendedName>
</protein>
<evidence type="ECO:0000256" key="6">
    <source>
        <dbReference type="SAM" id="MobiDB-lite"/>
    </source>
</evidence>
<dbReference type="Pfam" id="PF17820">
    <property type="entry name" value="PDZ_6"/>
    <property type="match status" value="1"/>
</dbReference>
<dbReference type="InterPro" id="IPR041489">
    <property type="entry name" value="PDZ_6"/>
</dbReference>
<dbReference type="SMART" id="SM00228">
    <property type="entry name" value="PDZ"/>
    <property type="match status" value="1"/>
</dbReference>
<evidence type="ECO:0000256" key="5">
    <source>
        <dbReference type="RuleBase" id="RU004404"/>
    </source>
</evidence>
<evidence type="ECO:0000256" key="1">
    <source>
        <dbReference type="ARBA" id="ARBA00009179"/>
    </source>
</evidence>
<dbReference type="RefSeq" id="WP_070116519.1">
    <property type="nucleotide sequence ID" value="NZ_MASR01000001.1"/>
</dbReference>
<dbReference type="GO" id="GO:0030288">
    <property type="term" value="C:outer membrane-bounded periplasmic space"/>
    <property type="evidence" value="ECO:0007669"/>
    <property type="project" value="TreeGrafter"/>
</dbReference>
<dbReference type="CDD" id="cd07560">
    <property type="entry name" value="Peptidase_S41_CPP"/>
    <property type="match status" value="1"/>
</dbReference>
<dbReference type="Pfam" id="PF03572">
    <property type="entry name" value="Peptidase_S41"/>
    <property type="match status" value="1"/>
</dbReference>
<evidence type="ECO:0000256" key="3">
    <source>
        <dbReference type="ARBA" id="ARBA00022801"/>
    </source>
</evidence>
<dbReference type="FunFam" id="2.30.42.10:FF:000063">
    <property type="entry name" value="Peptidase, S41 family"/>
    <property type="match status" value="1"/>
</dbReference>
<dbReference type="InterPro" id="IPR029045">
    <property type="entry name" value="ClpP/crotonase-like_dom_sf"/>
</dbReference>
<dbReference type="PROSITE" id="PS50106">
    <property type="entry name" value="PDZ"/>
    <property type="match status" value="1"/>
</dbReference>
<proteinExistence type="inferred from homology"/>
<dbReference type="EMBL" id="MASR01000001">
    <property type="protein sequence ID" value="OFE12910.1"/>
    <property type="molecule type" value="Genomic_DNA"/>
</dbReference>
<organism evidence="8 9">
    <name type="scientific">Pseudohongiella acticola</name>
    <dbReference type="NCBI Taxonomy" id="1524254"/>
    <lineage>
        <taxon>Bacteria</taxon>
        <taxon>Pseudomonadati</taxon>
        <taxon>Pseudomonadota</taxon>
        <taxon>Gammaproteobacteria</taxon>
        <taxon>Pseudomonadales</taxon>
        <taxon>Pseudohongiellaceae</taxon>
        <taxon>Pseudohongiella</taxon>
    </lineage>
</organism>
<feature type="compositionally biased region" description="Polar residues" evidence="6">
    <location>
        <begin position="453"/>
        <end position="462"/>
    </location>
</feature>
<evidence type="ECO:0000313" key="9">
    <source>
        <dbReference type="Proteomes" id="UP000175669"/>
    </source>
</evidence>